<feature type="transmembrane region" description="Helical" evidence="7">
    <location>
        <begin position="343"/>
        <end position="365"/>
    </location>
</feature>
<organism evidence="8 9">
    <name type="scientific">Larsenimonas suaedae</name>
    <dbReference type="NCBI Taxonomy" id="1851019"/>
    <lineage>
        <taxon>Bacteria</taxon>
        <taxon>Pseudomonadati</taxon>
        <taxon>Pseudomonadota</taxon>
        <taxon>Gammaproteobacteria</taxon>
        <taxon>Oceanospirillales</taxon>
        <taxon>Halomonadaceae</taxon>
        <taxon>Larsenimonas</taxon>
    </lineage>
</organism>
<proteinExistence type="predicted"/>
<evidence type="ECO:0000256" key="3">
    <source>
        <dbReference type="ARBA" id="ARBA00022475"/>
    </source>
</evidence>
<feature type="transmembrane region" description="Helical" evidence="7">
    <location>
        <begin position="273"/>
        <end position="290"/>
    </location>
</feature>
<feature type="transmembrane region" description="Helical" evidence="7">
    <location>
        <begin position="78"/>
        <end position="103"/>
    </location>
</feature>
<comment type="caution">
    <text evidence="8">The sequence shown here is derived from an EMBL/GenBank/DDBJ whole genome shotgun (WGS) entry which is preliminary data.</text>
</comment>
<evidence type="ECO:0000313" key="9">
    <source>
        <dbReference type="Proteomes" id="UP001269375"/>
    </source>
</evidence>
<dbReference type="InterPro" id="IPR002528">
    <property type="entry name" value="MATE_fam"/>
</dbReference>
<reference evidence="8 9" key="1">
    <citation type="submission" date="2023-04" db="EMBL/GenBank/DDBJ databases">
        <title>A long-awaited taxogenomic arrangement of the family Halomonadaceae.</title>
        <authorList>
            <person name="De La Haba R."/>
            <person name="Chuvochina M."/>
            <person name="Wittouck S."/>
            <person name="Arahal D.R."/>
            <person name="Sanchez-Porro C."/>
            <person name="Hugenholtz P."/>
            <person name="Ventosa A."/>
        </authorList>
    </citation>
    <scope>NUCLEOTIDE SEQUENCE [LARGE SCALE GENOMIC DNA]</scope>
    <source>
        <strain evidence="8 9">DSM 22428</strain>
    </source>
</reference>
<keyword evidence="4 7" id="KW-0812">Transmembrane</keyword>
<dbReference type="InterPro" id="IPR052031">
    <property type="entry name" value="Membrane_Transporter-Flippase"/>
</dbReference>
<evidence type="ECO:0000256" key="2">
    <source>
        <dbReference type="ARBA" id="ARBA00022448"/>
    </source>
</evidence>
<evidence type="ECO:0000256" key="4">
    <source>
        <dbReference type="ARBA" id="ARBA00022692"/>
    </source>
</evidence>
<dbReference type="PANTHER" id="PTHR43549">
    <property type="entry name" value="MULTIDRUG RESISTANCE PROTEIN YPNP-RELATED"/>
    <property type="match status" value="1"/>
</dbReference>
<feature type="transmembrane region" description="Helical" evidence="7">
    <location>
        <begin position="123"/>
        <end position="144"/>
    </location>
</feature>
<feature type="transmembrane region" description="Helical" evidence="7">
    <location>
        <begin position="182"/>
        <end position="203"/>
    </location>
</feature>
<keyword evidence="5 7" id="KW-1133">Transmembrane helix</keyword>
<dbReference type="PANTHER" id="PTHR43549:SF3">
    <property type="entry name" value="MULTIDRUG RESISTANCE PROTEIN YPNP-RELATED"/>
    <property type="match status" value="1"/>
</dbReference>
<feature type="transmembrane region" description="Helical" evidence="7">
    <location>
        <begin position="12"/>
        <end position="31"/>
    </location>
</feature>
<feature type="transmembrane region" description="Helical" evidence="7">
    <location>
        <begin position="43"/>
        <end position="66"/>
    </location>
</feature>
<feature type="transmembrane region" description="Helical" evidence="7">
    <location>
        <begin position="377"/>
        <end position="399"/>
    </location>
</feature>
<feature type="transmembrane region" description="Helical" evidence="7">
    <location>
        <begin position="405"/>
        <end position="425"/>
    </location>
</feature>
<keyword evidence="6 7" id="KW-0472">Membrane</keyword>
<dbReference type="Pfam" id="PF01554">
    <property type="entry name" value="MatE"/>
    <property type="match status" value="2"/>
</dbReference>
<sequence>MGRTLWAQTWPMAIGVMSLLGFNLVDSLFVARLGTQPLAAQSFTFPVSFIVIGLQVGIGIAAAALISRALGRGDEPRACRLGGVVIVGGGVLLALVLLLLWLASDVIFPLMGAETSLLGEIKAYWGPWLVTSWVGAMLYLGYSLFRAHGRTKFPGLMMVVTSLINLVVDPILIFGWGPIPKFGLVGAAWATMIAFGIGALFVFMRLFKHAWLKWEGLLDELSRSWREFTGIAGPAMISQLMPPLAALVATSIVATEGNAVVAAWGLANRLESFSILVVLALTMSLPPWLGRCYGAGRWSEIRALMMLSFKVIVAWQLVLGAVLAVMSPWLSHWMASDDAVSEALNILMVFMLPSYALLGICMIVVSASNALGWPRRAMMIAFARLFVCYLPCVALGAWLYGTLGIAIGAALGNVLAGIMAGWVFYRGLEQRVQRAAAAG</sequence>
<comment type="subcellular location">
    <subcellularLocation>
        <location evidence="1">Cell inner membrane</location>
        <topology evidence="1">Multi-pass membrane protein</topology>
    </subcellularLocation>
</comment>
<dbReference type="EMBL" id="JARWAO010000006">
    <property type="protein sequence ID" value="MDR5896682.1"/>
    <property type="molecule type" value="Genomic_DNA"/>
</dbReference>
<protein>
    <submittedName>
        <fullName evidence="8">MATE family efflux transporter</fullName>
    </submittedName>
</protein>
<keyword evidence="9" id="KW-1185">Reference proteome</keyword>
<evidence type="ECO:0000256" key="5">
    <source>
        <dbReference type="ARBA" id="ARBA00022989"/>
    </source>
</evidence>
<gene>
    <name evidence="8" type="ORF">QC825_11415</name>
</gene>
<evidence type="ECO:0000256" key="7">
    <source>
        <dbReference type="SAM" id="Phobius"/>
    </source>
</evidence>
<feature type="transmembrane region" description="Helical" evidence="7">
    <location>
        <begin position="311"/>
        <end position="331"/>
    </location>
</feature>
<name>A0ABU1GZ13_9GAMM</name>
<dbReference type="PIRSF" id="PIRSF006603">
    <property type="entry name" value="DinF"/>
    <property type="match status" value="1"/>
</dbReference>
<evidence type="ECO:0000313" key="8">
    <source>
        <dbReference type="EMBL" id="MDR5896682.1"/>
    </source>
</evidence>
<dbReference type="Proteomes" id="UP001269375">
    <property type="component" value="Unassembled WGS sequence"/>
</dbReference>
<dbReference type="InterPro" id="IPR048279">
    <property type="entry name" value="MdtK-like"/>
</dbReference>
<accession>A0ABU1GZ13</accession>
<keyword evidence="2" id="KW-0813">Transport</keyword>
<evidence type="ECO:0000256" key="1">
    <source>
        <dbReference type="ARBA" id="ARBA00004429"/>
    </source>
</evidence>
<keyword evidence="3" id="KW-1003">Cell membrane</keyword>
<evidence type="ECO:0000256" key="6">
    <source>
        <dbReference type="ARBA" id="ARBA00023136"/>
    </source>
</evidence>
<feature type="transmembrane region" description="Helical" evidence="7">
    <location>
        <begin position="156"/>
        <end position="176"/>
    </location>
</feature>
<dbReference type="NCBIfam" id="TIGR00797">
    <property type="entry name" value="matE"/>
    <property type="match status" value="1"/>
</dbReference>